<feature type="compositionally biased region" description="Polar residues" evidence="1">
    <location>
        <begin position="183"/>
        <end position="192"/>
    </location>
</feature>
<dbReference type="Gene3D" id="3.10.20.90">
    <property type="entry name" value="Phosphatidylinositol 3-kinase Catalytic Subunit, Chain A, domain 1"/>
    <property type="match status" value="1"/>
</dbReference>
<gene>
    <name evidence="4" type="ORF">Harvfovirus6_10</name>
</gene>
<reference evidence="4" key="1">
    <citation type="submission" date="2018-10" db="EMBL/GenBank/DDBJ databases">
        <title>Hidden diversity of soil giant viruses.</title>
        <authorList>
            <person name="Schulz F."/>
            <person name="Alteio L."/>
            <person name="Goudeau D."/>
            <person name="Ryan E.M."/>
            <person name="Malmstrom R.R."/>
            <person name="Blanchard J."/>
            <person name="Woyke T."/>
        </authorList>
    </citation>
    <scope>NUCLEOTIDE SEQUENCE</scope>
    <source>
        <strain evidence="4">HAV1</strain>
    </source>
</reference>
<evidence type="ECO:0000313" key="4">
    <source>
        <dbReference type="EMBL" id="AYV80760.1"/>
    </source>
</evidence>
<sequence length="203" mass="22048">MKGLVHRLYIDSGKLFSMGDRATSWLSATAERRKKGSPLPDVLASEPIEKVKEGLQEKEGIPPDQQVLKFEGQAPVIEPIDKVKEGIPYDQQVLKFEGKVDEVIPPTQIEATVAPVVEEKKTVPVDNLEEKKSHRKKRNLKNLKIAGILLGVGGVIAAVVAAASSSGEAPSSEATSSLRLKTPTANPKPVTNQKCFRFTERCG</sequence>
<dbReference type="Pfam" id="PF00240">
    <property type="entry name" value="ubiquitin"/>
    <property type="match status" value="1"/>
</dbReference>
<keyword evidence="2" id="KW-0472">Membrane</keyword>
<keyword evidence="2" id="KW-1133">Transmembrane helix</keyword>
<evidence type="ECO:0000256" key="1">
    <source>
        <dbReference type="SAM" id="MobiDB-lite"/>
    </source>
</evidence>
<organism evidence="4">
    <name type="scientific">Harvfovirus sp</name>
    <dbReference type="NCBI Taxonomy" id="2487768"/>
    <lineage>
        <taxon>Viruses</taxon>
        <taxon>Varidnaviria</taxon>
        <taxon>Bamfordvirae</taxon>
        <taxon>Nucleocytoviricota</taxon>
        <taxon>Megaviricetes</taxon>
        <taxon>Imitervirales</taxon>
        <taxon>Mimiviridae</taxon>
        <taxon>Klosneuvirinae</taxon>
    </lineage>
</organism>
<name>A0A3G5A0V0_9VIRU</name>
<feature type="region of interest" description="Disordered" evidence="1">
    <location>
        <begin position="166"/>
        <end position="192"/>
    </location>
</feature>
<proteinExistence type="predicted"/>
<keyword evidence="2" id="KW-0812">Transmembrane</keyword>
<dbReference type="InterPro" id="IPR000626">
    <property type="entry name" value="Ubiquitin-like_dom"/>
</dbReference>
<dbReference type="EMBL" id="MK072248">
    <property type="protein sequence ID" value="AYV80760.1"/>
    <property type="molecule type" value="Genomic_DNA"/>
</dbReference>
<feature type="domain" description="Ubiquitin-like" evidence="3">
    <location>
        <begin position="41"/>
        <end position="73"/>
    </location>
</feature>
<accession>A0A3G5A0V0</accession>
<dbReference type="InterPro" id="IPR029071">
    <property type="entry name" value="Ubiquitin-like_domsf"/>
</dbReference>
<dbReference type="PROSITE" id="PS50053">
    <property type="entry name" value="UBIQUITIN_2"/>
    <property type="match status" value="1"/>
</dbReference>
<protein>
    <recommendedName>
        <fullName evidence="3">Ubiquitin-like domain-containing protein</fullName>
    </recommendedName>
</protein>
<evidence type="ECO:0000259" key="3">
    <source>
        <dbReference type="PROSITE" id="PS50053"/>
    </source>
</evidence>
<feature type="transmembrane region" description="Helical" evidence="2">
    <location>
        <begin position="145"/>
        <end position="163"/>
    </location>
</feature>
<dbReference type="SUPFAM" id="SSF54236">
    <property type="entry name" value="Ubiquitin-like"/>
    <property type="match status" value="1"/>
</dbReference>
<evidence type="ECO:0000256" key="2">
    <source>
        <dbReference type="SAM" id="Phobius"/>
    </source>
</evidence>
<feature type="compositionally biased region" description="Low complexity" evidence="1">
    <location>
        <begin position="166"/>
        <end position="177"/>
    </location>
</feature>